<keyword evidence="7" id="KW-0520">NAD</keyword>
<keyword evidence="2" id="KW-0001">2Fe-2S</keyword>
<evidence type="ECO:0000256" key="8">
    <source>
        <dbReference type="ARBA" id="ARBA00034078"/>
    </source>
</evidence>
<comment type="similarity">
    <text evidence="1">Belongs to the complex I 24 kDa subunit family.</text>
</comment>
<accession>A0A1W0WBC6</accession>
<dbReference type="GO" id="GO:1902494">
    <property type="term" value="C:catalytic complex"/>
    <property type="evidence" value="ECO:0007669"/>
    <property type="project" value="UniProtKB-ARBA"/>
</dbReference>
<evidence type="ECO:0000256" key="6">
    <source>
        <dbReference type="ARBA" id="ARBA00023014"/>
    </source>
</evidence>
<dbReference type="PANTHER" id="PTHR10371:SF3">
    <property type="entry name" value="NADH DEHYDROGENASE [UBIQUINONE] FLAVOPROTEIN 2, MITOCHONDRIAL"/>
    <property type="match status" value="1"/>
</dbReference>
<evidence type="ECO:0000256" key="4">
    <source>
        <dbReference type="ARBA" id="ARBA00022967"/>
    </source>
</evidence>
<dbReference type="GO" id="GO:0005743">
    <property type="term" value="C:mitochondrial inner membrane"/>
    <property type="evidence" value="ECO:0007669"/>
    <property type="project" value="UniProtKB-ARBA"/>
</dbReference>
<dbReference type="InterPro" id="IPR041921">
    <property type="entry name" value="NuoE_N"/>
</dbReference>
<comment type="cofactor">
    <cofactor evidence="8">
        <name>[2Fe-2S] cluster</name>
        <dbReference type="ChEBI" id="CHEBI:190135"/>
    </cofactor>
</comment>
<keyword evidence="6" id="KW-0411">Iron-sulfur</keyword>
<keyword evidence="3" id="KW-0479">Metal-binding</keyword>
<keyword evidence="5" id="KW-0408">Iron</keyword>
<dbReference type="GO" id="GO:0046872">
    <property type="term" value="F:metal ion binding"/>
    <property type="evidence" value="ECO:0007669"/>
    <property type="project" value="UniProtKB-KW"/>
</dbReference>
<name>A0A1W0WBC6_HYPEX</name>
<proteinExistence type="inferred from homology"/>
<dbReference type="Proteomes" id="UP000192578">
    <property type="component" value="Unassembled WGS sequence"/>
</dbReference>
<dbReference type="GO" id="GO:0003954">
    <property type="term" value="F:NADH dehydrogenase activity"/>
    <property type="evidence" value="ECO:0007669"/>
    <property type="project" value="TreeGrafter"/>
</dbReference>
<dbReference type="OrthoDB" id="10254187at2759"/>
<dbReference type="Gene3D" id="3.40.30.10">
    <property type="entry name" value="Glutaredoxin"/>
    <property type="match status" value="1"/>
</dbReference>
<dbReference type="AlphaFoldDB" id="A0A1W0WBC6"/>
<dbReference type="SUPFAM" id="SSF52833">
    <property type="entry name" value="Thioredoxin-like"/>
    <property type="match status" value="1"/>
</dbReference>
<protein>
    <submittedName>
        <fullName evidence="10">NADH dehydrogenase [ubiquinone] flavoprotein 2, mitochondrial</fullName>
    </submittedName>
</protein>
<dbReference type="CDD" id="cd03064">
    <property type="entry name" value="TRX_Fd_NuoE"/>
    <property type="match status" value="1"/>
</dbReference>
<comment type="caution">
    <text evidence="10">The sequence shown here is derived from an EMBL/GenBank/DDBJ whole genome shotgun (WGS) entry which is preliminary data.</text>
</comment>
<dbReference type="NCBIfam" id="NF005725">
    <property type="entry name" value="PRK07539.1-5"/>
    <property type="match status" value="1"/>
</dbReference>
<evidence type="ECO:0000256" key="1">
    <source>
        <dbReference type="ARBA" id="ARBA00010643"/>
    </source>
</evidence>
<evidence type="ECO:0000313" key="10">
    <source>
        <dbReference type="EMBL" id="OQV12472.1"/>
    </source>
</evidence>
<dbReference type="NCBIfam" id="NF005722">
    <property type="entry name" value="PRK07539.1-2"/>
    <property type="match status" value="1"/>
</dbReference>
<evidence type="ECO:0000313" key="11">
    <source>
        <dbReference type="Proteomes" id="UP000192578"/>
    </source>
</evidence>
<dbReference type="PROSITE" id="PS01099">
    <property type="entry name" value="COMPLEX1_24K"/>
    <property type="match status" value="1"/>
</dbReference>
<gene>
    <name evidence="10" type="ORF">BV898_13272</name>
</gene>
<reference evidence="11" key="1">
    <citation type="submission" date="2017-01" db="EMBL/GenBank/DDBJ databases">
        <title>Comparative genomics of anhydrobiosis in the tardigrade Hypsibius dujardini.</title>
        <authorList>
            <person name="Yoshida Y."/>
            <person name="Koutsovoulos G."/>
            <person name="Laetsch D."/>
            <person name="Stevens L."/>
            <person name="Kumar S."/>
            <person name="Horikawa D."/>
            <person name="Ishino K."/>
            <person name="Komine S."/>
            <person name="Tomita M."/>
            <person name="Blaxter M."/>
            <person name="Arakawa K."/>
        </authorList>
    </citation>
    <scope>NUCLEOTIDE SEQUENCE [LARGE SCALE GENOMIC DNA]</scope>
    <source>
        <strain evidence="11">Z151</strain>
    </source>
</reference>
<dbReference type="GO" id="GO:0008137">
    <property type="term" value="F:NADH dehydrogenase (ubiquinone) activity"/>
    <property type="evidence" value="ECO:0007669"/>
    <property type="project" value="UniProtKB-ARBA"/>
</dbReference>
<evidence type="ECO:0000256" key="7">
    <source>
        <dbReference type="ARBA" id="ARBA00023027"/>
    </source>
</evidence>
<feature type="region of interest" description="Disordered" evidence="9">
    <location>
        <begin position="238"/>
        <end position="276"/>
    </location>
</feature>
<dbReference type="EMBL" id="MTYJ01000144">
    <property type="protein sequence ID" value="OQV12472.1"/>
    <property type="molecule type" value="Genomic_DNA"/>
</dbReference>
<dbReference type="InterPro" id="IPR002023">
    <property type="entry name" value="NuoE-like"/>
</dbReference>
<dbReference type="NCBIfam" id="TIGR01958">
    <property type="entry name" value="nuoE_fam"/>
    <property type="match status" value="1"/>
</dbReference>
<dbReference type="InterPro" id="IPR036249">
    <property type="entry name" value="Thioredoxin-like_sf"/>
</dbReference>
<evidence type="ECO:0000256" key="2">
    <source>
        <dbReference type="ARBA" id="ARBA00022714"/>
    </source>
</evidence>
<dbReference type="GO" id="GO:0006120">
    <property type="term" value="P:mitochondrial electron transport, NADH to ubiquinone"/>
    <property type="evidence" value="ECO:0007669"/>
    <property type="project" value="UniProtKB-ARBA"/>
</dbReference>
<dbReference type="Gene3D" id="1.10.10.1590">
    <property type="entry name" value="NADH-quinone oxidoreductase subunit E"/>
    <property type="match status" value="1"/>
</dbReference>
<dbReference type="FunFam" id="3.40.30.10:FF:000022">
    <property type="entry name" value="NADH dehydrogenase flavoprotein 2, mitochondrial"/>
    <property type="match status" value="1"/>
</dbReference>
<keyword evidence="11" id="KW-1185">Reference proteome</keyword>
<evidence type="ECO:0000256" key="9">
    <source>
        <dbReference type="SAM" id="MobiDB-lite"/>
    </source>
</evidence>
<organism evidence="10 11">
    <name type="scientific">Hypsibius exemplaris</name>
    <name type="common">Freshwater tardigrade</name>
    <dbReference type="NCBI Taxonomy" id="2072580"/>
    <lineage>
        <taxon>Eukaryota</taxon>
        <taxon>Metazoa</taxon>
        <taxon>Ecdysozoa</taxon>
        <taxon>Tardigrada</taxon>
        <taxon>Eutardigrada</taxon>
        <taxon>Parachela</taxon>
        <taxon>Hypsibioidea</taxon>
        <taxon>Hypsibiidae</taxon>
        <taxon>Hypsibius</taxon>
    </lineage>
</organism>
<dbReference type="GO" id="GO:0051537">
    <property type="term" value="F:2 iron, 2 sulfur cluster binding"/>
    <property type="evidence" value="ECO:0007669"/>
    <property type="project" value="UniProtKB-KW"/>
</dbReference>
<dbReference type="PANTHER" id="PTHR10371">
    <property type="entry name" value="NADH DEHYDROGENASE UBIQUINONE FLAVOPROTEIN 2, MITOCHONDRIAL"/>
    <property type="match status" value="1"/>
</dbReference>
<keyword evidence="4" id="KW-1278">Translocase</keyword>
<evidence type="ECO:0000256" key="3">
    <source>
        <dbReference type="ARBA" id="ARBA00022723"/>
    </source>
</evidence>
<dbReference type="InterPro" id="IPR042128">
    <property type="entry name" value="NuoE_dom"/>
</dbReference>
<sequence>MSVKNQQHTQRSKEFSFDGFIGFVDRILIGQLKMLASIARMVIGKAAPALTRPITTTSSVLSSHIFVHRDTPQNNPDIPFDFSGENLKRVDAILAMFPEEHKKAAIIPLLDLAQRQHGWLPISAMHKVAEIVDSPRMRVYEVATFYTMFNRQPMGKHHIQVCTTTPCMLCGAEGVREHIKTKLGIKVGETTPDKMFTLSEVECLGACVNAPMIQVDDDFYEDLSLKDVDEILDAFKAGKRPKPGPRNGRTCSEPLTGLTSLTEEPKGPGFGLQAGL</sequence>
<dbReference type="Pfam" id="PF01257">
    <property type="entry name" value="2Fe-2S_thioredx"/>
    <property type="match status" value="1"/>
</dbReference>
<dbReference type="FunFam" id="1.10.10.1590:FF:000001">
    <property type="entry name" value="NADH-quinone oxidoreductase subunit E"/>
    <property type="match status" value="1"/>
</dbReference>
<evidence type="ECO:0000256" key="5">
    <source>
        <dbReference type="ARBA" id="ARBA00023004"/>
    </source>
</evidence>
<dbReference type="GO" id="GO:0098796">
    <property type="term" value="C:membrane protein complex"/>
    <property type="evidence" value="ECO:0007669"/>
    <property type="project" value="UniProtKB-ARBA"/>
</dbReference>